<reference evidence="1 2" key="1">
    <citation type="submission" date="2019-10" db="EMBL/GenBank/DDBJ databases">
        <title>Description of Paenibacillus choica sp. nov.</title>
        <authorList>
            <person name="Carlier A."/>
            <person name="Qi S."/>
        </authorList>
    </citation>
    <scope>NUCLEOTIDE SEQUENCE [LARGE SCALE GENOMIC DNA]</scope>
    <source>
        <strain evidence="1 2">LMG 31460</strain>
    </source>
</reference>
<comment type="caution">
    <text evidence="1">The sequence shown here is derived from an EMBL/GenBank/DDBJ whole genome shotgun (WGS) entry which is preliminary data.</text>
</comment>
<gene>
    <name evidence="1" type="ORF">GC102_16605</name>
</gene>
<keyword evidence="2" id="KW-1185">Reference proteome</keyword>
<name>A0ABX1Z1W4_9BACL</name>
<proteinExistence type="predicted"/>
<evidence type="ECO:0000313" key="2">
    <source>
        <dbReference type="Proteomes" id="UP000658690"/>
    </source>
</evidence>
<evidence type="ECO:0000313" key="1">
    <source>
        <dbReference type="EMBL" id="NOU87392.1"/>
    </source>
</evidence>
<dbReference type="EMBL" id="WHOC01000081">
    <property type="protein sequence ID" value="NOU87392.1"/>
    <property type="molecule type" value="Genomic_DNA"/>
</dbReference>
<dbReference type="RefSeq" id="WP_171690556.1">
    <property type="nucleotide sequence ID" value="NZ_WHOC01000081.1"/>
</dbReference>
<protein>
    <submittedName>
        <fullName evidence="1">Uncharacterized protein</fullName>
    </submittedName>
</protein>
<sequence>MKYKLPDYMHEFLRNVGMILEEFNSDDSFELPSTATYIINQNCVITAGYADVDLKQANGSFGYNPRSAIVKIAYHDTGCRYYIVSP</sequence>
<dbReference type="Proteomes" id="UP000658690">
    <property type="component" value="Unassembled WGS sequence"/>
</dbReference>
<accession>A0ABX1Z1W4</accession>
<organism evidence="1 2">
    <name type="scientific">Paenibacillus germinis</name>
    <dbReference type="NCBI Taxonomy" id="2654979"/>
    <lineage>
        <taxon>Bacteria</taxon>
        <taxon>Bacillati</taxon>
        <taxon>Bacillota</taxon>
        <taxon>Bacilli</taxon>
        <taxon>Bacillales</taxon>
        <taxon>Paenibacillaceae</taxon>
        <taxon>Paenibacillus</taxon>
    </lineage>
</organism>